<protein>
    <submittedName>
        <fullName evidence="1">Uncharacterized protein</fullName>
    </submittedName>
</protein>
<reference evidence="1" key="1">
    <citation type="submission" date="2024-05" db="EMBL/GenBank/DDBJ databases">
        <title>Isolation and characterization of Sporomusa carbonis sp. nov., a carboxydotrophic hydrogenogen in the genus of Sporomusa isolated from a charcoal burning pile.</title>
        <authorList>
            <person name="Boeer T."/>
            <person name="Rosenbaum F."/>
            <person name="Eysell L."/>
            <person name="Mueller V."/>
            <person name="Daniel R."/>
            <person name="Poehlein A."/>
        </authorList>
    </citation>
    <scope>NUCLEOTIDE SEQUENCE [LARGE SCALE GENOMIC DNA]</scope>
    <source>
        <strain evidence="1">DSM 3132</strain>
    </source>
</reference>
<accession>A0ABZ3J9M9</accession>
<evidence type="ECO:0000313" key="2">
    <source>
        <dbReference type="Proteomes" id="UP000216052"/>
    </source>
</evidence>
<organism evidence="1 2">
    <name type="scientific">Sporomusa acidovorans (strain ATCC 49682 / DSM 3132 / Mol)</name>
    <dbReference type="NCBI Taxonomy" id="1123286"/>
    <lineage>
        <taxon>Bacteria</taxon>
        <taxon>Bacillati</taxon>
        <taxon>Bacillota</taxon>
        <taxon>Negativicutes</taxon>
        <taxon>Selenomonadales</taxon>
        <taxon>Sporomusaceae</taxon>
        <taxon>Sporomusa</taxon>
    </lineage>
</organism>
<evidence type="ECO:0000313" key="1">
    <source>
        <dbReference type="EMBL" id="XFO75124.1"/>
    </source>
</evidence>
<keyword evidence="2" id="KW-1185">Reference proteome</keyword>
<sequence length="81" mass="9696">MSINNFFKIVNFAEGLFLLSANGTTIHYLQNYVELPSFLCYYIRQKLTYNFFNGHKVHFMLRRLCNFLKNQSFYLKDQGNP</sequence>
<proteinExistence type="predicted"/>
<dbReference type="Proteomes" id="UP000216052">
    <property type="component" value="Chromosome"/>
</dbReference>
<name>A0ABZ3J9M9_SPOA4</name>
<dbReference type="EMBL" id="CP155571">
    <property type="protein sequence ID" value="XFO75124.1"/>
    <property type="molecule type" value="Genomic_DNA"/>
</dbReference>
<gene>
    <name evidence="1" type="ORF">SPACI_052390</name>
</gene>